<evidence type="ECO:0000256" key="2">
    <source>
        <dbReference type="ARBA" id="ARBA00022801"/>
    </source>
</evidence>
<dbReference type="InterPro" id="IPR006500">
    <property type="entry name" value="Helicase_put_C_phage/plasmid"/>
</dbReference>
<dbReference type="InterPro" id="IPR014015">
    <property type="entry name" value="Helicase_SF3_DNA-vir"/>
</dbReference>
<sequence length="488" mass="56071">MTVAESAKASYEYILDSVMGKLADKGGGRGFRKARDEGEWKRSISAMVEMDIADACRECNFRRHRSGSIMAFDGKIFVPMMKEDLMRLCMDLCRINGLSELYMTDTSERFYRTIVKNVTHEIFNPKRNFITFDNCVLDTETMETFDFSPMIESCIRININYDPLARSPLWEKFLDDVIPVKDTQDALQEFVGCAFVDRKKIKMEKMCYLLGCGSNGKSVFFDAVVNALGKDNVSYMEMADLSGDKSTCEYNIAMINGKLLNYASEMGGKDVSGGKYKKFISGEPTMARLPFGEPFLADMMPPFMANLNKMPSVSDQTYGHFRRSLVIPFYRVFKESEQDRSLPLKLSKESAAIINWIIEGARRFVKNKGEFTRSYTIESVTENARRDSNSVLSYLYDSGYDSSGDIEESAIRDRDLYVKYIAYCNDCGVRPYSKRKMVDMIRQEGYSVTSAWDENRNRLFQVVLRRKYNPDEYLLQQADDIMKEDLPF</sequence>
<keyword evidence="1" id="KW-0547">Nucleotide-binding</keyword>
<reference evidence="5" key="1">
    <citation type="journal article" date="2021" name="Proc. Natl. Acad. Sci. U.S.A.">
        <title>A Catalog of Tens of Thousands of Viruses from Human Metagenomes Reveals Hidden Associations with Chronic Diseases.</title>
        <authorList>
            <person name="Tisza M.J."/>
            <person name="Buck C.B."/>
        </authorList>
    </citation>
    <scope>NUCLEOTIDE SEQUENCE</scope>
    <source>
        <strain evidence="5">Ct04y17</strain>
    </source>
</reference>
<evidence type="ECO:0000256" key="3">
    <source>
        <dbReference type="ARBA" id="ARBA00022840"/>
    </source>
</evidence>
<feature type="domain" description="SF3 helicase" evidence="4">
    <location>
        <begin position="182"/>
        <end position="342"/>
    </location>
</feature>
<name>A0A8S5SI26_9CAUD</name>
<dbReference type="InterPro" id="IPR027417">
    <property type="entry name" value="P-loop_NTPase"/>
</dbReference>
<dbReference type="GO" id="GO:0004386">
    <property type="term" value="F:helicase activity"/>
    <property type="evidence" value="ECO:0007669"/>
    <property type="project" value="UniProtKB-KW"/>
</dbReference>
<dbReference type="PANTHER" id="PTHR35372:SF2">
    <property type="entry name" value="SF3 HELICASE DOMAIN-CONTAINING PROTEIN"/>
    <property type="match status" value="1"/>
</dbReference>
<protein>
    <submittedName>
        <fullName evidence="5">DsDNA helicase</fullName>
    </submittedName>
</protein>
<evidence type="ECO:0000259" key="4">
    <source>
        <dbReference type="PROSITE" id="PS51206"/>
    </source>
</evidence>
<keyword evidence="3" id="KW-0067">ATP-binding</keyword>
<proteinExistence type="predicted"/>
<dbReference type="SMART" id="SM00885">
    <property type="entry name" value="D5_N"/>
    <property type="match status" value="1"/>
</dbReference>
<evidence type="ECO:0000313" key="5">
    <source>
        <dbReference type="EMBL" id="DAF50673.1"/>
    </source>
</evidence>
<dbReference type="EMBL" id="BK032600">
    <property type="protein sequence ID" value="DAF50673.1"/>
    <property type="molecule type" value="Genomic_DNA"/>
</dbReference>
<dbReference type="PANTHER" id="PTHR35372">
    <property type="entry name" value="ATP BINDING PROTEIN-RELATED"/>
    <property type="match status" value="1"/>
</dbReference>
<dbReference type="Pfam" id="PF19263">
    <property type="entry name" value="DUF5906"/>
    <property type="match status" value="1"/>
</dbReference>
<dbReference type="Pfam" id="PF08706">
    <property type="entry name" value="D5_N"/>
    <property type="match status" value="1"/>
</dbReference>
<organism evidence="5">
    <name type="scientific">Myoviridae sp. ct04y17</name>
    <dbReference type="NCBI Taxonomy" id="2827652"/>
    <lineage>
        <taxon>Viruses</taxon>
        <taxon>Duplodnaviria</taxon>
        <taxon>Heunggongvirae</taxon>
        <taxon>Uroviricota</taxon>
        <taxon>Caudoviricetes</taxon>
    </lineage>
</organism>
<dbReference type="GO" id="GO:0005524">
    <property type="term" value="F:ATP binding"/>
    <property type="evidence" value="ECO:0007669"/>
    <property type="project" value="UniProtKB-KW"/>
</dbReference>
<keyword evidence="2" id="KW-0378">Hydrolase</keyword>
<dbReference type="NCBIfam" id="TIGR01613">
    <property type="entry name" value="primase_Cterm"/>
    <property type="match status" value="1"/>
</dbReference>
<dbReference type="InterPro" id="IPR014818">
    <property type="entry name" value="Phage/plasmid_primase_P4_C"/>
</dbReference>
<dbReference type="PROSITE" id="PS51206">
    <property type="entry name" value="SF3_HELICASE_1"/>
    <property type="match status" value="1"/>
</dbReference>
<dbReference type="Gene3D" id="3.40.50.300">
    <property type="entry name" value="P-loop containing nucleotide triphosphate hydrolases"/>
    <property type="match status" value="1"/>
</dbReference>
<keyword evidence="5" id="KW-0347">Helicase</keyword>
<dbReference type="InterPro" id="IPR045455">
    <property type="entry name" value="NrS-1_pol-like_helicase"/>
</dbReference>
<dbReference type="InterPro" id="IPR051620">
    <property type="entry name" value="ORF904-like_C"/>
</dbReference>
<dbReference type="GO" id="GO:0016787">
    <property type="term" value="F:hydrolase activity"/>
    <property type="evidence" value="ECO:0007669"/>
    <property type="project" value="UniProtKB-KW"/>
</dbReference>
<evidence type="ECO:0000256" key="1">
    <source>
        <dbReference type="ARBA" id="ARBA00022741"/>
    </source>
</evidence>
<accession>A0A8S5SI26</accession>